<keyword evidence="2" id="KW-1185">Reference proteome</keyword>
<dbReference type="OrthoDB" id="412780at2759"/>
<dbReference type="AlphaFoldDB" id="A0A9P0GX99"/>
<dbReference type="InterPro" id="IPR012674">
    <property type="entry name" value="Calycin"/>
</dbReference>
<reference evidence="1" key="2">
    <citation type="submission" date="2022-10" db="EMBL/GenBank/DDBJ databases">
        <authorList>
            <consortium name="ENA_rothamsted_submissions"/>
            <consortium name="culmorum"/>
            <person name="King R."/>
        </authorList>
    </citation>
    <scope>NUCLEOTIDE SEQUENCE</scope>
</reference>
<name>A0A9P0GX99_PHACE</name>
<dbReference type="Gene3D" id="2.40.128.20">
    <property type="match status" value="1"/>
</dbReference>
<evidence type="ECO:0000313" key="1">
    <source>
        <dbReference type="EMBL" id="CAH1176390.1"/>
    </source>
</evidence>
<evidence type="ECO:0000313" key="2">
    <source>
        <dbReference type="Proteomes" id="UP001153737"/>
    </source>
</evidence>
<accession>A0A9P0GX99</accession>
<gene>
    <name evidence="1" type="ORF">PHAECO_LOCUS10777</name>
</gene>
<sequence>MVDSDRHMDGVYRLTRNENFREHLMAQGIDENKAQEVDQLRPLLKINIEGNDVTISTEMESGSTTSILKLDEEVEEMIALDMTIKSKSTMEDNRLKIHSEGPNGEVGIRIFEFSETGMIMTLYSDDPDVPEAKRFYERI</sequence>
<proteinExistence type="predicted"/>
<reference evidence="1" key="1">
    <citation type="submission" date="2022-01" db="EMBL/GenBank/DDBJ databases">
        <authorList>
            <person name="King R."/>
        </authorList>
    </citation>
    <scope>NUCLEOTIDE SEQUENCE</scope>
</reference>
<dbReference type="Proteomes" id="UP001153737">
    <property type="component" value="Chromosome 7"/>
</dbReference>
<organism evidence="1 2">
    <name type="scientific">Phaedon cochleariae</name>
    <name type="common">Mustard beetle</name>
    <dbReference type="NCBI Taxonomy" id="80249"/>
    <lineage>
        <taxon>Eukaryota</taxon>
        <taxon>Metazoa</taxon>
        <taxon>Ecdysozoa</taxon>
        <taxon>Arthropoda</taxon>
        <taxon>Hexapoda</taxon>
        <taxon>Insecta</taxon>
        <taxon>Pterygota</taxon>
        <taxon>Neoptera</taxon>
        <taxon>Endopterygota</taxon>
        <taxon>Coleoptera</taxon>
        <taxon>Polyphaga</taxon>
        <taxon>Cucujiformia</taxon>
        <taxon>Chrysomeloidea</taxon>
        <taxon>Chrysomelidae</taxon>
        <taxon>Chrysomelinae</taxon>
        <taxon>Chrysomelini</taxon>
        <taxon>Phaedon</taxon>
    </lineage>
</organism>
<dbReference type="EMBL" id="OU896713">
    <property type="protein sequence ID" value="CAH1176390.1"/>
    <property type="molecule type" value="Genomic_DNA"/>
</dbReference>
<protein>
    <submittedName>
        <fullName evidence="1">Uncharacterized protein</fullName>
    </submittedName>
</protein>
<dbReference type="SUPFAM" id="SSF50814">
    <property type="entry name" value="Lipocalins"/>
    <property type="match status" value="1"/>
</dbReference>